<organism evidence="2 3">
    <name type="scientific">Pichia angusta</name>
    <name type="common">Yeast</name>
    <name type="synonym">Hansenula polymorpha</name>
    <dbReference type="NCBI Taxonomy" id="870730"/>
    <lineage>
        <taxon>Eukaryota</taxon>
        <taxon>Fungi</taxon>
        <taxon>Dikarya</taxon>
        <taxon>Ascomycota</taxon>
        <taxon>Saccharomycotina</taxon>
        <taxon>Pichiomycetes</taxon>
        <taxon>Pichiales</taxon>
        <taxon>Pichiaceae</taxon>
        <taxon>Ogataea</taxon>
    </lineage>
</organism>
<comment type="caution">
    <text evidence="2">The sequence shown here is derived from an EMBL/GenBank/DDBJ whole genome shotgun (WGS) entry which is preliminary data.</text>
</comment>
<name>A0AAN6I4Z8_PICAN</name>
<accession>A0AAN6I4Z8</accession>
<dbReference type="InterPro" id="IPR007519">
    <property type="entry name" value="Bul1_N"/>
</dbReference>
<evidence type="ECO:0000313" key="2">
    <source>
        <dbReference type="EMBL" id="KAG7817811.1"/>
    </source>
</evidence>
<dbReference type="Pfam" id="PF04425">
    <property type="entry name" value="Bul1_N"/>
    <property type="match status" value="1"/>
</dbReference>
<protein>
    <recommendedName>
        <fullName evidence="1">Bul1 N-terminal domain-containing protein</fullName>
    </recommendedName>
</protein>
<gene>
    <name evidence="2" type="ORF">KL928_003710</name>
</gene>
<evidence type="ECO:0000313" key="3">
    <source>
        <dbReference type="Proteomes" id="UP001196530"/>
    </source>
</evidence>
<dbReference type="Proteomes" id="UP001196530">
    <property type="component" value="Unassembled WGS sequence"/>
</dbReference>
<sequence>MMQDFLPSYQLHRYLNRHLDEIINDHKLDAPPDYSEVANETGRRPRMSFEIREEPQDGRASLVSDQQNSVWRKIDKLRYMDQSSVYIDIQLDDFTNIHYAPVTSGDIVKGTVKVHNIGPHPIPFDNIFVSFEGYFWALKSSSKMLIHNFLDMIDFEASCLCEDPDAGLPPDRVLRPNSFYMVRFKFQIPETSKSGLPLPPNMGDLHLRHKIHSQIQDSLFMRENCFGGDYSCDSFSISYSINARLLELSETKDELVIRRHSRHMVAFTPKLQADEVLRLLDPADELRLLVNSLEDEIRSLQIKSEPPPGTKADQAPAYSFRVSQEREVFRLQLKNKPGMFINKYLDYSLSSDHLQTKQNITIAFKEEMKISSIDLYAVNYYNQRNIPVHISPEWFINRVPFETVIRPKFKELEASLQGCGNEDSLELVKSLSTLKFTATKMPKVIQYKKRGPTSYEIILTKPKKDIVIPSFEFVFCGRFYFLRFYVKLPRDVLYQGESKLAFDVPVFIQ</sequence>
<evidence type="ECO:0000259" key="1">
    <source>
        <dbReference type="Pfam" id="PF04425"/>
    </source>
</evidence>
<dbReference type="PANTHER" id="PTHR31904">
    <property type="entry name" value="BYPASS OF STOP CODON PROTEIN 5-RELATED"/>
    <property type="match status" value="1"/>
</dbReference>
<dbReference type="InterPro" id="IPR039634">
    <property type="entry name" value="Bul1-like"/>
</dbReference>
<dbReference type="EMBL" id="JAHLUX010000007">
    <property type="protein sequence ID" value="KAG7817811.1"/>
    <property type="molecule type" value="Genomic_DNA"/>
</dbReference>
<dbReference type="RefSeq" id="XP_043059152.1">
    <property type="nucleotide sequence ID" value="XM_043204328.1"/>
</dbReference>
<dbReference type="AlphaFoldDB" id="A0AAN6I4Z8"/>
<proteinExistence type="predicted"/>
<reference evidence="2" key="1">
    <citation type="journal article" date="2021" name="G3 (Bethesda)">
        <title>Genomic diversity, chromosomal rearrangements, and interspecies hybridization in the ogataea polymorpha species complex.</title>
        <authorList>
            <person name="Hanson S.J."/>
            <person name="Cinneide E.O."/>
            <person name="Salzberg L.I."/>
            <person name="Wolfe K.H."/>
            <person name="McGowan J."/>
            <person name="Fitzpatrick D.A."/>
            <person name="Matlin K."/>
        </authorList>
    </citation>
    <scope>NUCLEOTIDE SEQUENCE</scope>
    <source>
        <strain evidence="2">61-244</strain>
    </source>
</reference>
<dbReference type="PANTHER" id="PTHR31904:SF1">
    <property type="entry name" value="BYPASS OF STOP CODON PROTEIN 5-RELATED"/>
    <property type="match status" value="1"/>
</dbReference>
<dbReference type="GeneID" id="66127761"/>
<feature type="domain" description="Bul1 N-terminal" evidence="1">
    <location>
        <begin position="65"/>
        <end position="158"/>
    </location>
</feature>